<dbReference type="Proteomes" id="UP001235303">
    <property type="component" value="Unassembled WGS sequence"/>
</dbReference>
<organism evidence="1 2">
    <name type="scientific">Roseofilum acuticapitatum BLCC-M154</name>
    <dbReference type="NCBI Taxonomy" id="3022444"/>
    <lineage>
        <taxon>Bacteria</taxon>
        <taxon>Bacillati</taxon>
        <taxon>Cyanobacteriota</taxon>
        <taxon>Cyanophyceae</taxon>
        <taxon>Desertifilales</taxon>
        <taxon>Desertifilaceae</taxon>
        <taxon>Roseofilum</taxon>
        <taxon>Roseofilum acuticapitatum</taxon>
    </lineage>
</organism>
<reference evidence="1 2" key="1">
    <citation type="submission" date="2023-01" db="EMBL/GenBank/DDBJ databases">
        <title>Novel diversity within Roseofilum (Cyanobacteria; Desertifilaceae) from marine benthic mats with descriptions of four novel species.</title>
        <authorList>
            <person name="Wang Y."/>
            <person name="Berthold D.E."/>
            <person name="Hu J."/>
            <person name="Lefler F.W."/>
            <person name="Laughinghouse H.D. IV."/>
        </authorList>
    </citation>
    <scope>NUCLEOTIDE SEQUENCE [LARGE SCALE GENOMIC DNA]</scope>
    <source>
        <strain evidence="1 2">BLCC-M154</strain>
    </source>
</reference>
<comment type="caution">
    <text evidence="1">The sequence shown here is derived from an EMBL/GenBank/DDBJ whole genome shotgun (WGS) entry which is preliminary data.</text>
</comment>
<keyword evidence="2" id="KW-1185">Reference proteome</keyword>
<sequence length="56" mass="6742">MYFQSVVAEVGFIFGQPWSAYHRYNTLDAADELRRQQTLEQLIELQGEFQRLNNRY</sequence>
<protein>
    <submittedName>
        <fullName evidence="1">Uncharacterized protein</fullName>
    </submittedName>
</protein>
<evidence type="ECO:0000313" key="2">
    <source>
        <dbReference type="Proteomes" id="UP001235303"/>
    </source>
</evidence>
<name>A0ABT7ARJ2_9CYAN</name>
<accession>A0ABT7ARJ2</accession>
<gene>
    <name evidence="1" type="ORF">PMG71_05660</name>
</gene>
<dbReference type="RefSeq" id="WP_283752670.1">
    <property type="nucleotide sequence ID" value="NZ_JAQOSP010000039.1"/>
</dbReference>
<proteinExistence type="predicted"/>
<dbReference type="EMBL" id="JAQOSP010000039">
    <property type="protein sequence ID" value="MDJ1168906.1"/>
    <property type="molecule type" value="Genomic_DNA"/>
</dbReference>
<evidence type="ECO:0000313" key="1">
    <source>
        <dbReference type="EMBL" id="MDJ1168906.1"/>
    </source>
</evidence>